<gene>
    <name evidence="2" type="ORF">E4U43_006319</name>
</gene>
<reference evidence="2" key="1">
    <citation type="journal article" date="2020" name="bioRxiv">
        <title>Whole genome comparisons of ergot fungi reveals the divergence and evolution of species within the genus Claviceps are the result of varying mechanisms driving genome evolution and host range expansion.</title>
        <authorList>
            <person name="Wyka S.A."/>
            <person name="Mondo S.J."/>
            <person name="Liu M."/>
            <person name="Dettman J."/>
            <person name="Nalam V."/>
            <person name="Broders K.D."/>
        </authorList>
    </citation>
    <scope>NUCLEOTIDE SEQUENCE</scope>
    <source>
        <strain evidence="2">CCC 602</strain>
    </source>
</reference>
<feature type="chain" id="PRO_5040263092" description="Secreted protein" evidence="1">
    <location>
        <begin position="22"/>
        <end position="122"/>
    </location>
</feature>
<name>A0A9P7T295_9HYPO</name>
<evidence type="ECO:0000256" key="1">
    <source>
        <dbReference type="SAM" id="SignalP"/>
    </source>
</evidence>
<keyword evidence="1" id="KW-0732">Signal</keyword>
<sequence>MQFSTSAALAVVALFAGQSLANGCSSTIDGTVFQGDHSICTSAAGPNTWKCGRAGTVVGHLGSNTWLVHSGSTRSVVNISCRDAGGKHHTLDCPPNTWGYSDYPDLQDCKTPIVVSHIQVTM</sequence>
<dbReference type="EMBL" id="SRPW01000435">
    <property type="protein sequence ID" value="KAG6014639.1"/>
    <property type="molecule type" value="Genomic_DNA"/>
</dbReference>
<proteinExistence type="predicted"/>
<feature type="signal peptide" evidence="1">
    <location>
        <begin position="1"/>
        <end position="21"/>
    </location>
</feature>
<dbReference type="AlphaFoldDB" id="A0A9P7T295"/>
<accession>A0A9P7T295</accession>
<evidence type="ECO:0000313" key="2">
    <source>
        <dbReference type="EMBL" id="KAG6014639.1"/>
    </source>
</evidence>
<evidence type="ECO:0000313" key="3">
    <source>
        <dbReference type="Proteomes" id="UP000748025"/>
    </source>
</evidence>
<dbReference type="Proteomes" id="UP000748025">
    <property type="component" value="Unassembled WGS sequence"/>
</dbReference>
<protein>
    <recommendedName>
        <fullName evidence="4">Secreted protein</fullName>
    </recommendedName>
</protein>
<organism evidence="2 3">
    <name type="scientific">Claviceps pusilla</name>
    <dbReference type="NCBI Taxonomy" id="123648"/>
    <lineage>
        <taxon>Eukaryota</taxon>
        <taxon>Fungi</taxon>
        <taxon>Dikarya</taxon>
        <taxon>Ascomycota</taxon>
        <taxon>Pezizomycotina</taxon>
        <taxon>Sordariomycetes</taxon>
        <taxon>Hypocreomycetidae</taxon>
        <taxon>Hypocreales</taxon>
        <taxon>Clavicipitaceae</taxon>
        <taxon>Claviceps</taxon>
    </lineage>
</organism>
<keyword evidence="3" id="KW-1185">Reference proteome</keyword>
<dbReference type="OrthoDB" id="10556149at2759"/>
<evidence type="ECO:0008006" key="4">
    <source>
        <dbReference type="Google" id="ProtNLM"/>
    </source>
</evidence>
<comment type="caution">
    <text evidence="2">The sequence shown here is derived from an EMBL/GenBank/DDBJ whole genome shotgun (WGS) entry which is preliminary data.</text>
</comment>